<dbReference type="Proteomes" id="UP000000263">
    <property type="component" value="Chromosome"/>
</dbReference>
<dbReference type="RefSeq" id="WP_012119257.1">
    <property type="nucleotide sequence ID" value="NC_009767.1"/>
</dbReference>
<proteinExistence type="predicted"/>
<keyword evidence="3" id="KW-1185">Reference proteome</keyword>
<dbReference type="eggNOG" id="COG2250">
    <property type="taxonomic scope" value="Bacteria"/>
</dbReference>
<protein>
    <submittedName>
        <fullName evidence="2">HEPN domain protein</fullName>
    </submittedName>
</protein>
<evidence type="ECO:0000313" key="3">
    <source>
        <dbReference type="Proteomes" id="UP000000263"/>
    </source>
</evidence>
<accession>A7NH80</accession>
<dbReference type="AlphaFoldDB" id="A7NH80"/>
<dbReference type="HOGENOM" id="CLU_123170_2_1_0"/>
<dbReference type="Pfam" id="PF05168">
    <property type="entry name" value="HEPN"/>
    <property type="match status" value="1"/>
</dbReference>
<reference evidence="2 3" key="1">
    <citation type="submission" date="2007-08" db="EMBL/GenBank/DDBJ databases">
        <title>Complete sequence of Roseiflexus castenholzii DSM 13941.</title>
        <authorList>
            <consortium name="US DOE Joint Genome Institute"/>
            <person name="Copeland A."/>
            <person name="Lucas S."/>
            <person name="Lapidus A."/>
            <person name="Barry K."/>
            <person name="Glavina del Rio T."/>
            <person name="Dalin E."/>
            <person name="Tice H."/>
            <person name="Pitluck S."/>
            <person name="Thompson L.S."/>
            <person name="Brettin T."/>
            <person name="Bruce D."/>
            <person name="Detter J.C."/>
            <person name="Han C."/>
            <person name="Tapia R."/>
            <person name="Schmutz J."/>
            <person name="Larimer F."/>
            <person name="Land M."/>
            <person name="Hauser L."/>
            <person name="Kyrpides N."/>
            <person name="Mikhailova N."/>
            <person name="Bryant D.A."/>
            <person name="Hanada S."/>
            <person name="Tsukatani Y."/>
            <person name="Richardson P."/>
        </authorList>
    </citation>
    <scope>NUCLEOTIDE SEQUENCE [LARGE SCALE GENOMIC DNA]</scope>
    <source>
        <strain evidence="3">DSM 13941 / HLO8</strain>
    </source>
</reference>
<gene>
    <name evidence="2" type="ordered locus">Rcas_0705</name>
</gene>
<organism evidence="2 3">
    <name type="scientific">Roseiflexus castenholzii (strain DSM 13941 / HLO8)</name>
    <dbReference type="NCBI Taxonomy" id="383372"/>
    <lineage>
        <taxon>Bacteria</taxon>
        <taxon>Bacillati</taxon>
        <taxon>Chloroflexota</taxon>
        <taxon>Chloroflexia</taxon>
        <taxon>Chloroflexales</taxon>
        <taxon>Roseiflexineae</taxon>
        <taxon>Roseiflexaceae</taxon>
        <taxon>Roseiflexus</taxon>
    </lineage>
</organism>
<name>A7NH80_ROSCS</name>
<sequence length="129" mass="14870">MTNRYADWFRQAEADLRHARNALEDGDYEWSCFAAQQAAEKALKSLFQRLGREAWGHTLTVLIGNLPPDIQTPPELVEHCRILDKHYIPTRYPNGFASGAPTDFYTQREAEDAVRYAEAILEFCRHQIS</sequence>
<dbReference type="PROSITE" id="PS50910">
    <property type="entry name" value="HEPN"/>
    <property type="match status" value="1"/>
</dbReference>
<evidence type="ECO:0000259" key="1">
    <source>
        <dbReference type="PROSITE" id="PS50910"/>
    </source>
</evidence>
<dbReference type="InterPro" id="IPR007842">
    <property type="entry name" value="HEPN_dom"/>
</dbReference>
<feature type="domain" description="HEPN" evidence="1">
    <location>
        <begin position="9"/>
        <end position="120"/>
    </location>
</feature>
<dbReference type="EMBL" id="CP000804">
    <property type="protein sequence ID" value="ABU56827.1"/>
    <property type="molecule type" value="Genomic_DNA"/>
</dbReference>
<dbReference type="Gene3D" id="1.20.120.330">
    <property type="entry name" value="Nucleotidyltransferases domain 2"/>
    <property type="match status" value="1"/>
</dbReference>
<dbReference type="KEGG" id="rca:Rcas_0705"/>
<dbReference type="SUPFAM" id="SSF81593">
    <property type="entry name" value="Nucleotidyltransferase substrate binding subunit/domain"/>
    <property type="match status" value="1"/>
</dbReference>
<evidence type="ECO:0000313" key="2">
    <source>
        <dbReference type="EMBL" id="ABU56827.1"/>
    </source>
</evidence>
<dbReference type="SMART" id="SM00748">
    <property type="entry name" value="HEPN"/>
    <property type="match status" value="1"/>
</dbReference>
<dbReference type="OrthoDB" id="9808176at2"/>
<dbReference type="STRING" id="383372.Rcas_0705"/>